<dbReference type="EMBL" id="LCZI01000306">
    <property type="protein sequence ID" value="KKZ67202.1"/>
    <property type="molecule type" value="Genomic_DNA"/>
</dbReference>
<dbReference type="Proteomes" id="UP000034164">
    <property type="component" value="Unassembled WGS sequence"/>
</dbReference>
<accession>A0A0G2I987</accession>
<proteinExistence type="predicted"/>
<evidence type="ECO:0000313" key="2">
    <source>
        <dbReference type="Proteomes" id="UP000034164"/>
    </source>
</evidence>
<sequence length="79" mass="8913">MEKLAWVVAFCPRASDHHYPLAATDRQWPQWPGLAHGKRRAGNQRINTVGNTDTKLYPSMDTSGTSAIHIYITCHQHVT</sequence>
<protein>
    <submittedName>
        <fullName evidence="1">Uncharacterized protein</fullName>
    </submittedName>
</protein>
<dbReference type="VEuPathDB" id="FungiDB:EMCG_07100"/>
<comment type="caution">
    <text evidence="1">The sequence shown here is derived from an EMBL/GenBank/DDBJ whole genome shotgun (WGS) entry which is preliminary data.</text>
</comment>
<dbReference type="AlphaFoldDB" id="A0A0G2I987"/>
<organism evidence="1 2">
    <name type="scientific">[Emmonsia] crescens</name>
    <dbReference type="NCBI Taxonomy" id="73230"/>
    <lineage>
        <taxon>Eukaryota</taxon>
        <taxon>Fungi</taxon>
        <taxon>Dikarya</taxon>
        <taxon>Ascomycota</taxon>
        <taxon>Pezizomycotina</taxon>
        <taxon>Eurotiomycetes</taxon>
        <taxon>Eurotiomycetidae</taxon>
        <taxon>Onygenales</taxon>
        <taxon>Ajellomycetaceae</taxon>
        <taxon>Emergomyces</taxon>
    </lineage>
</organism>
<reference evidence="2" key="1">
    <citation type="journal article" date="2015" name="PLoS Genet.">
        <title>The dynamic genome and transcriptome of the human fungal pathogen Blastomyces and close relative Emmonsia.</title>
        <authorList>
            <person name="Munoz J.F."/>
            <person name="Gauthier G.M."/>
            <person name="Desjardins C.A."/>
            <person name="Gallo J.E."/>
            <person name="Holder J."/>
            <person name="Sullivan T.D."/>
            <person name="Marty A.J."/>
            <person name="Carmen J.C."/>
            <person name="Chen Z."/>
            <person name="Ding L."/>
            <person name="Gujja S."/>
            <person name="Magrini V."/>
            <person name="Misas E."/>
            <person name="Mitreva M."/>
            <person name="Priest M."/>
            <person name="Saif S."/>
            <person name="Whiston E.A."/>
            <person name="Young S."/>
            <person name="Zeng Q."/>
            <person name="Goldman W.E."/>
            <person name="Mardis E.R."/>
            <person name="Taylor J.W."/>
            <person name="McEwen J.G."/>
            <person name="Clay O.K."/>
            <person name="Klein B.S."/>
            <person name="Cuomo C.A."/>
        </authorList>
    </citation>
    <scope>NUCLEOTIDE SEQUENCE [LARGE SCALE GENOMIC DNA]</scope>
    <source>
        <strain evidence="2">UAMH 3008</strain>
    </source>
</reference>
<gene>
    <name evidence="1" type="ORF">EMCG_07100</name>
</gene>
<name>A0A0G2I987_9EURO</name>
<evidence type="ECO:0000313" key="1">
    <source>
        <dbReference type="EMBL" id="KKZ67202.1"/>
    </source>
</evidence>